<dbReference type="Proteomes" id="UP001295684">
    <property type="component" value="Unassembled WGS sequence"/>
</dbReference>
<dbReference type="AlphaFoldDB" id="A0AAD1U1P3"/>
<evidence type="ECO:0000313" key="2">
    <source>
        <dbReference type="EMBL" id="CAI2360288.1"/>
    </source>
</evidence>
<proteinExistence type="predicted"/>
<keyword evidence="3" id="KW-1185">Reference proteome</keyword>
<comment type="caution">
    <text evidence="2">The sequence shown here is derived from an EMBL/GenBank/DDBJ whole genome shotgun (WGS) entry which is preliminary data.</text>
</comment>
<protein>
    <submittedName>
        <fullName evidence="2">Uncharacterized protein</fullName>
    </submittedName>
</protein>
<name>A0AAD1U1P3_EUPCR</name>
<dbReference type="EMBL" id="CAMPGE010001496">
    <property type="protein sequence ID" value="CAI2360288.1"/>
    <property type="molecule type" value="Genomic_DNA"/>
</dbReference>
<gene>
    <name evidence="2" type="ORF">ECRASSUSDP1_LOCUS1588</name>
</gene>
<evidence type="ECO:0000313" key="3">
    <source>
        <dbReference type="Proteomes" id="UP001295684"/>
    </source>
</evidence>
<reference evidence="2" key="1">
    <citation type="submission" date="2023-07" db="EMBL/GenBank/DDBJ databases">
        <authorList>
            <consortium name="AG Swart"/>
            <person name="Singh M."/>
            <person name="Singh A."/>
            <person name="Seah K."/>
            <person name="Emmerich C."/>
        </authorList>
    </citation>
    <scope>NUCLEOTIDE SEQUENCE</scope>
    <source>
        <strain evidence="2">DP1</strain>
    </source>
</reference>
<organism evidence="2 3">
    <name type="scientific">Euplotes crassus</name>
    <dbReference type="NCBI Taxonomy" id="5936"/>
    <lineage>
        <taxon>Eukaryota</taxon>
        <taxon>Sar</taxon>
        <taxon>Alveolata</taxon>
        <taxon>Ciliophora</taxon>
        <taxon>Intramacronucleata</taxon>
        <taxon>Spirotrichea</taxon>
        <taxon>Hypotrichia</taxon>
        <taxon>Euplotida</taxon>
        <taxon>Euplotidae</taxon>
        <taxon>Moneuplotes</taxon>
    </lineage>
</organism>
<sequence>MPTSPTNILENPALLHGIFKYAFFYDEAIRTLTSLSKLAQTTCYNSLRVMELLYAKYHLCVYTRKQLEKVANRRIVYFKVGIELSPEFDGQDFVKFLKVFEESDLSEELDSKLRISKSMSLKQIFDDRLARLPVSVDIEYIHQYLKQPLPVEFFLKLITQNIIPNFEENLTKKLDLGKRTEIENMIQIAVPSKTSGAVPEPQNRSSDRQGTGPKKKFSRRKNPWVVKDFIRFNPNGTKNEMFKEILGHVELDIDEFHSDLQQIDSTIFSLKLWWWKLNFTIRPQRYKFGSYMKFAQTLLSEHHELEFAVLGKEIRKTPALSENLQILTVFYPPTSWLVQQLFLDLAWPKMEKLREFVCCPVNQGTFWNIMKVLEKDNRDLVKENCPNLEKFGFHFAFIESQEFREMYIKPQDSYIKIEFGNPKAEDNSFFLHFGGDIKGGPFKFNLKGKGQVYALFADNNLHEDYVTLDIVKFVSFEPDYVEEAKEAPCLRPFKEYKDIVETYYPNKGRSRKNPNFENTKCKVEVNIPVKLITKIEICRSSFLTMVPLIKMVGNLKAKNPRIITKLTLSCENFKMMKTQALAYCLQKNSFNELNITSLKDLCQAQKFLEVFIEQNPYLSEFRYPVVDNWETQAVIGDFCAALRYAVIKPIVAE</sequence>
<accession>A0AAD1U1P3</accession>
<feature type="region of interest" description="Disordered" evidence="1">
    <location>
        <begin position="193"/>
        <end position="220"/>
    </location>
</feature>
<evidence type="ECO:0000256" key="1">
    <source>
        <dbReference type="SAM" id="MobiDB-lite"/>
    </source>
</evidence>